<evidence type="ECO:0000313" key="3">
    <source>
        <dbReference type="EMBL" id="VAW71531.1"/>
    </source>
</evidence>
<feature type="domain" description="DUF6484" evidence="2">
    <location>
        <begin position="30"/>
        <end position="90"/>
    </location>
</feature>
<organism evidence="3">
    <name type="scientific">hydrothermal vent metagenome</name>
    <dbReference type="NCBI Taxonomy" id="652676"/>
    <lineage>
        <taxon>unclassified sequences</taxon>
        <taxon>metagenomes</taxon>
        <taxon>ecological metagenomes</taxon>
    </lineage>
</organism>
<evidence type="ECO:0000256" key="1">
    <source>
        <dbReference type="SAM" id="MobiDB-lite"/>
    </source>
</evidence>
<reference evidence="3" key="1">
    <citation type="submission" date="2018-06" db="EMBL/GenBank/DDBJ databases">
        <authorList>
            <person name="Zhirakovskaya E."/>
        </authorList>
    </citation>
    <scope>NUCLEOTIDE SEQUENCE</scope>
</reference>
<dbReference type="AlphaFoldDB" id="A0A3B0XVJ1"/>
<dbReference type="InterPro" id="IPR045506">
    <property type="entry name" value="DUF6484"/>
</dbReference>
<dbReference type="EMBL" id="UOFJ01000606">
    <property type="protein sequence ID" value="VAW71531.1"/>
    <property type="molecule type" value="Genomic_DNA"/>
</dbReference>
<gene>
    <name evidence="3" type="ORF">MNBD_GAMMA10-702</name>
</gene>
<name>A0A3B0XVJ1_9ZZZZ</name>
<dbReference type="Pfam" id="PF20093">
    <property type="entry name" value="DUF6484"/>
    <property type="match status" value="1"/>
</dbReference>
<evidence type="ECO:0000259" key="2">
    <source>
        <dbReference type="Pfam" id="PF20093"/>
    </source>
</evidence>
<sequence>MKQDGTEETESATESTSAQLNDVSPGEIVIGVLEGLDEQGHALVSYAENAASEPLVAISTVALNQMHAGRQVALLFAEGNPEKPVIMGLIHDPLYEMIESFEQVDHVSAEDGRNEDKRSEDKRGEDKVLDTSRVDDVRLDGKRVILQGEEEIVLKCGDASITLTKAGKVLIRGKYLSSRSSGVNRIMGGSVQVN</sequence>
<proteinExistence type="predicted"/>
<protein>
    <submittedName>
        <fullName evidence="3">Mll2356 protein</fullName>
    </submittedName>
</protein>
<feature type="region of interest" description="Disordered" evidence="1">
    <location>
        <begin position="106"/>
        <end position="129"/>
    </location>
</feature>
<feature type="region of interest" description="Disordered" evidence="1">
    <location>
        <begin position="1"/>
        <end position="23"/>
    </location>
</feature>
<feature type="compositionally biased region" description="Acidic residues" evidence="1">
    <location>
        <begin position="1"/>
        <end position="11"/>
    </location>
</feature>
<accession>A0A3B0XVJ1</accession>